<comment type="subcellular location">
    <subcellularLocation>
        <location evidence="1">Cell membrane</location>
        <topology evidence="1">Multi-pass membrane protein</topology>
    </subcellularLocation>
</comment>
<keyword evidence="6 7" id="KW-0472">Membrane</keyword>
<feature type="transmembrane region" description="Helical" evidence="7">
    <location>
        <begin position="118"/>
        <end position="139"/>
    </location>
</feature>
<reference evidence="9 10" key="1">
    <citation type="submission" date="2018-08" db="EMBL/GenBank/DDBJ databases">
        <title>A genome reference for cultivated species of the human gut microbiota.</title>
        <authorList>
            <person name="Zou Y."/>
            <person name="Xue W."/>
            <person name="Luo G."/>
        </authorList>
    </citation>
    <scope>NUCLEOTIDE SEQUENCE [LARGE SCALE GENOMIC DNA]</scope>
    <source>
        <strain evidence="9 10">AF37-12</strain>
    </source>
</reference>
<comment type="caution">
    <text evidence="9">The sequence shown here is derived from an EMBL/GenBank/DDBJ whole genome shotgun (WGS) entry which is preliminary data.</text>
</comment>
<feature type="transmembrane region" description="Helical" evidence="7">
    <location>
        <begin position="298"/>
        <end position="319"/>
    </location>
</feature>
<dbReference type="Proteomes" id="UP000440614">
    <property type="component" value="Unassembled WGS sequence"/>
</dbReference>
<proteinExistence type="inferred from homology"/>
<dbReference type="PANTHER" id="PTHR30250">
    <property type="entry name" value="PST FAMILY PREDICTED COLANIC ACID TRANSPORTER"/>
    <property type="match status" value="1"/>
</dbReference>
<reference evidence="8 11" key="2">
    <citation type="journal article" date="2019" name="Nat. Med.">
        <title>A library of human gut bacterial isolates paired with longitudinal multiomics data enables mechanistic microbiome research.</title>
        <authorList>
            <person name="Poyet M."/>
            <person name="Groussin M."/>
            <person name="Gibbons S.M."/>
            <person name="Avila-Pacheco J."/>
            <person name="Jiang X."/>
            <person name="Kearney S.M."/>
            <person name="Perrotta A.R."/>
            <person name="Berdy B."/>
            <person name="Zhao S."/>
            <person name="Lieberman T.D."/>
            <person name="Swanson P.K."/>
            <person name="Smith M."/>
            <person name="Roesemann S."/>
            <person name="Alexander J.E."/>
            <person name="Rich S.A."/>
            <person name="Livny J."/>
            <person name="Vlamakis H."/>
            <person name="Clish C."/>
            <person name="Bullock K."/>
            <person name="Deik A."/>
            <person name="Scott J."/>
            <person name="Pierce K.A."/>
            <person name="Xavier R.J."/>
            <person name="Alm E.J."/>
        </authorList>
    </citation>
    <scope>NUCLEOTIDE SEQUENCE [LARGE SCALE GENOMIC DNA]</scope>
    <source>
        <strain evidence="8 11">BIOML-A188</strain>
    </source>
</reference>
<accession>A0A415LT71</accession>
<dbReference type="CDD" id="cd13127">
    <property type="entry name" value="MATE_tuaB_like"/>
    <property type="match status" value="1"/>
</dbReference>
<gene>
    <name evidence="9" type="ORF">DW011_25480</name>
    <name evidence="8" type="ORF">GAO51_29425</name>
</gene>
<evidence type="ECO:0000256" key="1">
    <source>
        <dbReference type="ARBA" id="ARBA00004651"/>
    </source>
</evidence>
<evidence type="ECO:0000256" key="2">
    <source>
        <dbReference type="ARBA" id="ARBA00007430"/>
    </source>
</evidence>
<dbReference type="EMBL" id="QROV01000057">
    <property type="protein sequence ID" value="RHL52251.1"/>
    <property type="molecule type" value="Genomic_DNA"/>
</dbReference>
<keyword evidence="5 7" id="KW-1133">Transmembrane helix</keyword>
<feature type="transmembrane region" description="Helical" evidence="7">
    <location>
        <begin position="419"/>
        <end position="437"/>
    </location>
</feature>
<dbReference type="AlphaFoldDB" id="A0A415LT71"/>
<feature type="transmembrane region" description="Helical" evidence="7">
    <location>
        <begin position="443"/>
        <end position="464"/>
    </location>
</feature>
<evidence type="ECO:0000256" key="7">
    <source>
        <dbReference type="SAM" id="Phobius"/>
    </source>
</evidence>
<dbReference type="PANTHER" id="PTHR30250:SF10">
    <property type="entry name" value="LIPOPOLYSACCHARIDE BIOSYNTHESIS PROTEIN WZXC"/>
    <property type="match status" value="1"/>
</dbReference>
<name>A0A415LT71_BACT4</name>
<evidence type="ECO:0000256" key="4">
    <source>
        <dbReference type="ARBA" id="ARBA00022692"/>
    </source>
</evidence>
<feature type="transmembrane region" description="Helical" evidence="7">
    <location>
        <begin position="83"/>
        <end position="106"/>
    </location>
</feature>
<dbReference type="GO" id="GO:0005886">
    <property type="term" value="C:plasma membrane"/>
    <property type="evidence" value="ECO:0007669"/>
    <property type="project" value="UniProtKB-SubCell"/>
</dbReference>
<evidence type="ECO:0000313" key="11">
    <source>
        <dbReference type="Proteomes" id="UP000440614"/>
    </source>
</evidence>
<comment type="similarity">
    <text evidence="2">Belongs to the polysaccharide synthase family.</text>
</comment>
<dbReference type="InterPro" id="IPR050833">
    <property type="entry name" value="Poly_Biosynth_Transport"/>
</dbReference>
<keyword evidence="3" id="KW-1003">Cell membrane</keyword>
<dbReference type="RefSeq" id="WP_072066634.1">
    <property type="nucleotide sequence ID" value="NZ_CAXVLI010000020.1"/>
</dbReference>
<sequence>MKEKTSLKNKAICGIFWSAVERFLSQGIQFVVTVIMARFLLPSDYGMVGMLAIVLQLSQTLMDSGFTNALIRYKERTEIDYSTVFFFNILASLVIYFLIFFLAPYISWFYKIGQLVEITRILSIVIVLNSFAIIPKTKLIIAVDFKTQSKVSFIAALVSGIIGIWAAYLDFGVWALVGQTLVNGLLIVVLYAYFCRWKPLWIFSLKSFRLLFAFGSKLVLANILNTLYKNLYAIVIGKKFSSVDLGFYTRAEQFAQFPSYNLSAIISRVTYPILSLVQNDNDRLSALYRKYVRLSSAFIFPLMILLIVIAQPLVLLLLTEKWIGVVVLLQILCLDWMFDHLSSINLNLLYVKGRSDLALRLEVIKKVLATGILLLSIPWGIVGMCWGRVMYSLIAVYLNTYYTESLIKLSLIRQMRDILPSFFLALIMGGGTWYMILLLEGEIVQIVVGSVIALLLYGTLLYCFSRSLFDEIWAVILKIKR</sequence>
<organism evidence="9 10">
    <name type="scientific">Bacteroides thetaiotaomicron</name>
    <dbReference type="NCBI Taxonomy" id="818"/>
    <lineage>
        <taxon>Bacteria</taxon>
        <taxon>Pseudomonadati</taxon>
        <taxon>Bacteroidota</taxon>
        <taxon>Bacteroidia</taxon>
        <taxon>Bacteroidales</taxon>
        <taxon>Bacteroidaceae</taxon>
        <taxon>Bacteroides</taxon>
    </lineage>
</organism>
<evidence type="ECO:0000313" key="9">
    <source>
        <dbReference type="EMBL" id="RHL52251.1"/>
    </source>
</evidence>
<evidence type="ECO:0000313" key="10">
    <source>
        <dbReference type="Proteomes" id="UP000283616"/>
    </source>
</evidence>
<protein>
    <submittedName>
        <fullName evidence="9">Lipopolysaccharide biosynthesis protein</fullName>
    </submittedName>
</protein>
<dbReference type="Pfam" id="PF13440">
    <property type="entry name" value="Polysacc_synt_3"/>
    <property type="match status" value="1"/>
</dbReference>
<evidence type="ECO:0000313" key="8">
    <source>
        <dbReference type="EMBL" id="KAB4303892.1"/>
    </source>
</evidence>
<dbReference type="EMBL" id="WCSY01000061">
    <property type="protein sequence ID" value="KAB4303892.1"/>
    <property type="molecule type" value="Genomic_DNA"/>
</dbReference>
<evidence type="ECO:0000256" key="3">
    <source>
        <dbReference type="ARBA" id="ARBA00022475"/>
    </source>
</evidence>
<dbReference type="Proteomes" id="UP000283616">
    <property type="component" value="Unassembled WGS sequence"/>
</dbReference>
<keyword evidence="4 7" id="KW-0812">Transmembrane</keyword>
<feature type="transmembrane region" description="Helical" evidence="7">
    <location>
        <begin position="151"/>
        <end position="168"/>
    </location>
</feature>
<evidence type="ECO:0000256" key="5">
    <source>
        <dbReference type="ARBA" id="ARBA00022989"/>
    </source>
</evidence>
<feature type="transmembrane region" description="Helical" evidence="7">
    <location>
        <begin position="174"/>
        <end position="195"/>
    </location>
</feature>
<evidence type="ECO:0000256" key="6">
    <source>
        <dbReference type="ARBA" id="ARBA00023136"/>
    </source>
</evidence>